<evidence type="ECO:0000259" key="1">
    <source>
        <dbReference type="PROSITE" id="PS51502"/>
    </source>
</evidence>
<comment type="caution">
    <text evidence="2">The sequence shown here is derived from an EMBL/GenBank/DDBJ whole genome shotgun (WGS) entry which is preliminary data.</text>
</comment>
<dbReference type="SMART" id="SM00886">
    <property type="entry name" value="Dabb"/>
    <property type="match status" value="1"/>
</dbReference>
<dbReference type="PROSITE" id="PS51502">
    <property type="entry name" value="S_R_A_B_BARREL"/>
    <property type="match status" value="1"/>
</dbReference>
<accession>A0A2T0R159</accession>
<dbReference type="RefSeq" id="WP_211298753.1">
    <property type="nucleotide sequence ID" value="NZ_PVZF01000009.1"/>
</dbReference>
<evidence type="ECO:0000313" key="3">
    <source>
        <dbReference type="Proteomes" id="UP000238083"/>
    </source>
</evidence>
<sequence length="113" mass="12683">MSEHQTQHPMQHPIQHTVVFRLVHPAGSAAERDFLRTAHRVLAAIEGVGGFAVHRQVSAESSGDWRFSMTFADQDAYAAYDAHPAHRAFVADRWVPEVAEFHEYDFVAVDDLG</sequence>
<gene>
    <name evidence="2" type="ORF">CLV37_109219</name>
</gene>
<feature type="domain" description="Stress-response A/B barrel" evidence="1">
    <location>
        <begin position="14"/>
        <end position="106"/>
    </location>
</feature>
<organism evidence="2 3">
    <name type="scientific">Kineococcus rhizosphaerae</name>
    <dbReference type="NCBI Taxonomy" id="559628"/>
    <lineage>
        <taxon>Bacteria</taxon>
        <taxon>Bacillati</taxon>
        <taxon>Actinomycetota</taxon>
        <taxon>Actinomycetes</taxon>
        <taxon>Kineosporiales</taxon>
        <taxon>Kineosporiaceae</taxon>
        <taxon>Kineococcus</taxon>
    </lineage>
</organism>
<dbReference type="Pfam" id="PF07876">
    <property type="entry name" value="Dabb"/>
    <property type="match status" value="1"/>
</dbReference>
<dbReference type="Gene3D" id="3.30.70.100">
    <property type="match status" value="1"/>
</dbReference>
<reference evidence="2 3" key="1">
    <citation type="submission" date="2018-03" db="EMBL/GenBank/DDBJ databases">
        <title>Genomic Encyclopedia of Archaeal and Bacterial Type Strains, Phase II (KMG-II): from individual species to whole genera.</title>
        <authorList>
            <person name="Goeker M."/>
        </authorList>
    </citation>
    <scope>NUCLEOTIDE SEQUENCE [LARGE SCALE GENOMIC DNA]</scope>
    <source>
        <strain evidence="2 3">DSM 19711</strain>
    </source>
</reference>
<dbReference type="Proteomes" id="UP000238083">
    <property type="component" value="Unassembled WGS sequence"/>
</dbReference>
<dbReference type="AlphaFoldDB" id="A0A2T0R159"/>
<keyword evidence="3" id="KW-1185">Reference proteome</keyword>
<dbReference type="EMBL" id="PVZF01000009">
    <property type="protein sequence ID" value="PRY13028.1"/>
    <property type="molecule type" value="Genomic_DNA"/>
</dbReference>
<dbReference type="InterPro" id="IPR013097">
    <property type="entry name" value="Dabb"/>
</dbReference>
<proteinExistence type="predicted"/>
<dbReference type="InterPro" id="IPR011008">
    <property type="entry name" value="Dimeric_a/b-barrel"/>
</dbReference>
<name>A0A2T0R159_9ACTN</name>
<evidence type="ECO:0000313" key="2">
    <source>
        <dbReference type="EMBL" id="PRY13028.1"/>
    </source>
</evidence>
<protein>
    <submittedName>
        <fullName evidence="2">Stress responsive alpha/beta barrel protein</fullName>
    </submittedName>
</protein>
<dbReference type="SUPFAM" id="SSF54909">
    <property type="entry name" value="Dimeric alpha+beta barrel"/>
    <property type="match status" value="1"/>
</dbReference>